<dbReference type="EMBL" id="RXIF01000006">
    <property type="protein sequence ID" value="RZN64436.1"/>
    <property type="molecule type" value="Genomic_DNA"/>
</dbReference>
<comment type="caution">
    <text evidence="4">The sequence shown here is derived from an EMBL/GenBank/DDBJ whole genome shotgun (WGS) entry which is preliminary data.</text>
</comment>
<feature type="domain" description="Class II aldolase/adducin N-terminal" evidence="3">
    <location>
        <begin position="2"/>
        <end position="173"/>
    </location>
</feature>
<evidence type="ECO:0000256" key="2">
    <source>
        <dbReference type="ARBA" id="ARBA00023239"/>
    </source>
</evidence>
<accession>A0A520KRM3</accession>
<organism evidence="4 5">
    <name type="scientific">Methanoliparum thermophilum</name>
    <dbReference type="NCBI Taxonomy" id="2491083"/>
    <lineage>
        <taxon>Archaea</taxon>
        <taxon>Methanobacteriati</taxon>
        <taxon>Methanobacteriota</taxon>
        <taxon>Candidatus Methanoliparia</taxon>
        <taxon>Candidatus Methanoliparales</taxon>
        <taxon>Candidatus Methanoliparaceae</taxon>
        <taxon>Candidatus Methanoliparum</taxon>
    </lineage>
</organism>
<sequence length="187" mass="20574">MDELIKYGKKIVANGLVHSHFGNVSRRIGDYLLISSTGSMLDELEGKIVKVSIYKESSLDSIASSELPVHREIYKNTSASAILHGHSVFAVVESMLNDEYIVSDSCETEYFLSEIPIIKGGVGSKELAKNAAKFLKDHLGVIIKGHGTIGTGSNVKEAYFVLSSIEHICKIKYYLDIAKNRKDIPIL</sequence>
<dbReference type="Pfam" id="PF00596">
    <property type="entry name" value="Aldolase_II"/>
    <property type="match status" value="1"/>
</dbReference>
<dbReference type="Proteomes" id="UP000317158">
    <property type="component" value="Unassembled WGS sequence"/>
</dbReference>
<reference evidence="4 5" key="1">
    <citation type="journal article" date="2019" name="Nat. Microbiol.">
        <title>Wide diversity of methane and short-chain alkane metabolisms in uncultured archaea.</title>
        <authorList>
            <person name="Borrel G."/>
            <person name="Adam P.S."/>
            <person name="McKay L.J."/>
            <person name="Chen L.X."/>
            <person name="Sierra-Garcia I.N."/>
            <person name="Sieber C.M."/>
            <person name="Letourneur Q."/>
            <person name="Ghozlane A."/>
            <person name="Andersen G.L."/>
            <person name="Li W.J."/>
            <person name="Hallam S.J."/>
            <person name="Muyzer G."/>
            <person name="de Oliveira V.M."/>
            <person name="Inskeep W.P."/>
            <person name="Banfield J.F."/>
            <person name="Gribaldo S."/>
        </authorList>
    </citation>
    <scope>NUCLEOTIDE SEQUENCE [LARGE SCALE GENOMIC DNA]</scope>
    <source>
        <strain evidence="4">NM1a</strain>
    </source>
</reference>
<gene>
    <name evidence="4" type="ORF">EF806_03570</name>
</gene>
<protein>
    <submittedName>
        <fullName evidence="4">Aldolase</fullName>
    </submittedName>
</protein>
<dbReference type="Gene3D" id="3.40.225.10">
    <property type="entry name" value="Class II aldolase/adducin N-terminal domain"/>
    <property type="match status" value="1"/>
</dbReference>
<evidence type="ECO:0000259" key="3">
    <source>
        <dbReference type="SMART" id="SM01007"/>
    </source>
</evidence>
<evidence type="ECO:0000313" key="4">
    <source>
        <dbReference type="EMBL" id="RZN64436.1"/>
    </source>
</evidence>
<dbReference type="GO" id="GO:0016832">
    <property type="term" value="F:aldehyde-lyase activity"/>
    <property type="evidence" value="ECO:0007669"/>
    <property type="project" value="TreeGrafter"/>
</dbReference>
<dbReference type="PANTHER" id="PTHR22789">
    <property type="entry name" value="FUCULOSE PHOSPHATE ALDOLASE"/>
    <property type="match status" value="1"/>
</dbReference>
<dbReference type="PANTHER" id="PTHR22789:SF0">
    <property type="entry name" value="3-OXO-TETRONATE 4-PHOSPHATE DECARBOXYLASE-RELATED"/>
    <property type="match status" value="1"/>
</dbReference>
<keyword evidence="2" id="KW-0456">Lyase</keyword>
<dbReference type="AlphaFoldDB" id="A0A520KRM3"/>
<dbReference type="NCBIfam" id="NF006413">
    <property type="entry name" value="PRK08660.1"/>
    <property type="match status" value="1"/>
</dbReference>
<proteinExistence type="predicted"/>
<dbReference type="SUPFAM" id="SSF53639">
    <property type="entry name" value="AraD/HMP-PK domain-like"/>
    <property type="match status" value="1"/>
</dbReference>
<evidence type="ECO:0000313" key="5">
    <source>
        <dbReference type="Proteomes" id="UP000317158"/>
    </source>
</evidence>
<dbReference type="GO" id="GO:0019323">
    <property type="term" value="P:pentose catabolic process"/>
    <property type="evidence" value="ECO:0007669"/>
    <property type="project" value="TreeGrafter"/>
</dbReference>
<keyword evidence="1" id="KW-0479">Metal-binding</keyword>
<dbReference type="GO" id="GO:0046872">
    <property type="term" value="F:metal ion binding"/>
    <property type="evidence" value="ECO:0007669"/>
    <property type="project" value="UniProtKB-KW"/>
</dbReference>
<name>A0A520KRM3_METT2</name>
<dbReference type="SMART" id="SM01007">
    <property type="entry name" value="Aldolase_II"/>
    <property type="match status" value="1"/>
</dbReference>
<dbReference type="InterPro" id="IPR001303">
    <property type="entry name" value="Aldolase_II/adducin_N"/>
</dbReference>
<dbReference type="InterPro" id="IPR036409">
    <property type="entry name" value="Aldolase_II/adducin_N_sf"/>
</dbReference>
<dbReference type="UniPathway" id="UPA00071"/>
<evidence type="ECO:0000256" key="1">
    <source>
        <dbReference type="ARBA" id="ARBA00022723"/>
    </source>
</evidence>
<dbReference type="InterPro" id="IPR050197">
    <property type="entry name" value="Aldolase_class_II_sugar_metab"/>
</dbReference>
<dbReference type="GO" id="GO:0005829">
    <property type="term" value="C:cytosol"/>
    <property type="evidence" value="ECO:0007669"/>
    <property type="project" value="TreeGrafter"/>
</dbReference>